<evidence type="ECO:0000313" key="2">
    <source>
        <dbReference type="EMBL" id="SFW12881.1"/>
    </source>
</evidence>
<name>A0A1K1LPR5_RUMFL</name>
<dbReference type="RefSeq" id="WP_072299057.1">
    <property type="nucleotide sequence ID" value="NZ_FPIP01000001.1"/>
</dbReference>
<keyword evidence="1" id="KW-0472">Membrane</keyword>
<dbReference type="Proteomes" id="UP000183461">
    <property type="component" value="Unassembled WGS sequence"/>
</dbReference>
<gene>
    <name evidence="2" type="ORF">SAMN02910280_0651</name>
</gene>
<dbReference type="AlphaFoldDB" id="A0A1K1LPR5"/>
<keyword evidence="1" id="KW-0812">Transmembrane</keyword>
<evidence type="ECO:0000313" key="3">
    <source>
        <dbReference type="Proteomes" id="UP000183461"/>
    </source>
</evidence>
<keyword evidence="1" id="KW-1133">Transmembrane helix</keyword>
<feature type="transmembrane region" description="Helical" evidence="1">
    <location>
        <begin position="16"/>
        <end position="37"/>
    </location>
</feature>
<sequence length="174" mass="18785">MEVIEKIRELLKNRKWAVFMTVCGTAGLLLIMISSLLPDKKAAPAVNAERQSVCDSAAYCKDTEKRLEAFLSEIDGAGEVRVYLTVGSEQRYVYATEGRHSRSDNKTEEEEKYVIVGGGSEKNALIETVEAPEITGAVIVCGGGGDAAVREQIYKAAAAALGIPTAKIYVAKIR</sequence>
<proteinExistence type="predicted"/>
<evidence type="ECO:0000256" key="1">
    <source>
        <dbReference type="SAM" id="Phobius"/>
    </source>
</evidence>
<protein>
    <submittedName>
        <fullName evidence="2">Stage III sporulation protein AG</fullName>
    </submittedName>
</protein>
<organism evidence="2 3">
    <name type="scientific">Ruminococcus flavefaciens</name>
    <dbReference type="NCBI Taxonomy" id="1265"/>
    <lineage>
        <taxon>Bacteria</taxon>
        <taxon>Bacillati</taxon>
        <taxon>Bacillota</taxon>
        <taxon>Clostridia</taxon>
        <taxon>Eubacteriales</taxon>
        <taxon>Oscillospiraceae</taxon>
        <taxon>Ruminococcus</taxon>
    </lineage>
</organism>
<dbReference type="EMBL" id="FPIP01000001">
    <property type="protein sequence ID" value="SFW12881.1"/>
    <property type="molecule type" value="Genomic_DNA"/>
</dbReference>
<reference evidence="2 3" key="1">
    <citation type="submission" date="2016-11" db="EMBL/GenBank/DDBJ databases">
        <authorList>
            <person name="Jaros S."/>
            <person name="Januszkiewicz K."/>
            <person name="Wedrychowicz H."/>
        </authorList>
    </citation>
    <scope>NUCLEOTIDE SEQUENCE [LARGE SCALE GENOMIC DNA]</scope>
    <source>
        <strain evidence="2 3">YL228</strain>
    </source>
</reference>
<accession>A0A1K1LPR5</accession>